<dbReference type="Gramene" id="Mp6g19080.1">
    <property type="protein sequence ID" value="Mp6g19080.1.cds"/>
    <property type="gene ID" value="Mp6g19080"/>
</dbReference>
<sequence length="128" mass="13824">MLGTRGFRHSPGSRIALVSSNATLLRDRVVSESTLSESTILACPRKLLCPRSDRPWAVGHTLWSSSLRPYESEDDFSSYPVLASLVSRVGGWAAPALEVVQYLGDTGGSETASYPFGPTPAKEIRLIS</sequence>
<reference evidence="2" key="1">
    <citation type="journal article" date="2017" name="Cell">
        <title>Insights into land plant evolution garnered from the Marchantia polymorpha genome.</title>
        <authorList>
            <person name="Bowman J.L."/>
            <person name="Kohchi T."/>
            <person name="Yamato K.T."/>
            <person name="Jenkins J."/>
            <person name="Shu S."/>
            <person name="Ishizaki K."/>
            <person name="Yamaoka S."/>
            <person name="Nishihama R."/>
            <person name="Nakamura Y."/>
            <person name="Berger F."/>
            <person name="Adam C."/>
            <person name="Aki S.S."/>
            <person name="Althoff F."/>
            <person name="Araki T."/>
            <person name="Arteaga-Vazquez M.A."/>
            <person name="Balasubrmanian S."/>
            <person name="Barry K."/>
            <person name="Bauer D."/>
            <person name="Boehm C.R."/>
            <person name="Briginshaw L."/>
            <person name="Caballero-Perez J."/>
            <person name="Catarino B."/>
            <person name="Chen F."/>
            <person name="Chiyoda S."/>
            <person name="Chovatia M."/>
            <person name="Davies K.M."/>
            <person name="Delmans M."/>
            <person name="Demura T."/>
            <person name="Dierschke T."/>
            <person name="Dolan L."/>
            <person name="Dorantes-Acosta A.E."/>
            <person name="Eklund D.M."/>
            <person name="Florent S.N."/>
            <person name="Flores-Sandoval E."/>
            <person name="Fujiyama A."/>
            <person name="Fukuzawa H."/>
            <person name="Galik B."/>
            <person name="Grimanelli D."/>
            <person name="Grimwood J."/>
            <person name="Grossniklaus U."/>
            <person name="Hamada T."/>
            <person name="Haseloff J."/>
            <person name="Hetherington A.J."/>
            <person name="Higo A."/>
            <person name="Hirakawa Y."/>
            <person name="Hundley H.N."/>
            <person name="Ikeda Y."/>
            <person name="Inoue K."/>
            <person name="Inoue S.I."/>
            <person name="Ishida S."/>
            <person name="Jia Q."/>
            <person name="Kakita M."/>
            <person name="Kanazawa T."/>
            <person name="Kawai Y."/>
            <person name="Kawashima T."/>
            <person name="Kennedy M."/>
            <person name="Kinose K."/>
            <person name="Kinoshita T."/>
            <person name="Kohara Y."/>
            <person name="Koide E."/>
            <person name="Komatsu K."/>
            <person name="Kopischke S."/>
            <person name="Kubo M."/>
            <person name="Kyozuka J."/>
            <person name="Lagercrantz U."/>
            <person name="Lin S.S."/>
            <person name="Lindquist E."/>
            <person name="Lipzen A.M."/>
            <person name="Lu C.W."/>
            <person name="De Luna E."/>
            <person name="Martienssen R.A."/>
            <person name="Minamino N."/>
            <person name="Mizutani M."/>
            <person name="Mizutani M."/>
            <person name="Mochizuki N."/>
            <person name="Monte I."/>
            <person name="Mosher R."/>
            <person name="Nagasaki H."/>
            <person name="Nakagami H."/>
            <person name="Naramoto S."/>
            <person name="Nishitani K."/>
            <person name="Ohtani M."/>
            <person name="Okamoto T."/>
            <person name="Okumura M."/>
            <person name="Phillips J."/>
            <person name="Pollak B."/>
            <person name="Reinders A."/>
            <person name="Rovekamp M."/>
            <person name="Sano R."/>
            <person name="Sawa S."/>
            <person name="Schmid M.W."/>
            <person name="Shirakawa M."/>
            <person name="Solano R."/>
            <person name="Spunde A."/>
            <person name="Suetsugu N."/>
            <person name="Sugano S."/>
            <person name="Sugiyama A."/>
            <person name="Sun R."/>
            <person name="Suzuki Y."/>
            <person name="Takenaka M."/>
            <person name="Takezawa D."/>
            <person name="Tomogane H."/>
            <person name="Tsuzuki M."/>
            <person name="Ueda T."/>
            <person name="Umeda M."/>
            <person name="Ward J.M."/>
            <person name="Watanabe Y."/>
            <person name="Yazaki K."/>
            <person name="Yokoyama R."/>
            <person name="Yoshitake Y."/>
            <person name="Yotsui I."/>
            <person name="Zachgo S."/>
            <person name="Schmutz J."/>
        </authorList>
    </citation>
    <scope>NUCLEOTIDE SEQUENCE [LARGE SCALE GENOMIC DNA]</scope>
    <source>
        <strain evidence="2">Tak-1</strain>
    </source>
</reference>
<accession>A0A2R6X079</accession>
<keyword evidence="2" id="KW-1185">Reference proteome</keyword>
<name>A0A2R6X079_MARPO</name>
<dbReference type="OrthoDB" id="10457416at2759"/>
<evidence type="ECO:0000313" key="2">
    <source>
        <dbReference type="Proteomes" id="UP000244005"/>
    </source>
</evidence>
<organism evidence="1 2">
    <name type="scientific">Marchantia polymorpha</name>
    <name type="common">Common liverwort</name>
    <name type="synonym">Marchantia aquatica</name>
    <dbReference type="NCBI Taxonomy" id="3197"/>
    <lineage>
        <taxon>Eukaryota</taxon>
        <taxon>Viridiplantae</taxon>
        <taxon>Streptophyta</taxon>
        <taxon>Embryophyta</taxon>
        <taxon>Marchantiophyta</taxon>
        <taxon>Marchantiopsida</taxon>
        <taxon>Marchantiidae</taxon>
        <taxon>Marchantiales</taxon>
        <taxon>Marchantiaceae</taxon>
        <taxon>Marchantia</taxon>
    </lineage>
</organism>
<protein>
    <submittedName>
        <fullName evidence="1">Uncharacterized protein</fullName>
    </submittedName>
</protein>
<gene>
    <name evidence="1" type="ORF">MARPO_0045s0155</name>
</gene>
<evidence type="ECO:0000313" key="1">
    <source>
        <dbReference type="EMBL" id="PTQ39515.1"/>
    </source>
</evidence>
<proteinExistence type="predicted"/>
<dbReference type="EMBL" id="KZ772717">
    <property type="protein sequence ID" value="PTQ39515.1"/>
    <property type="molecule type" value="Genomic_DNA"/>
</dbReference>
<dbReference type="Proteomes" id="UP000244005">
    <property type="component" value="Unassembled WGS sequence"/>
</dbReference>
<dbReference type="AlphaFoldDB" id="A0A2R6X079"/>